<dbReference type="Proteomes" id="UP000275267">
    <property type="component" value="Unassembled WGS sequence"/>
</dbReference>
<comment type="caution">
    <text evidence="2">The sequence shown here is derived from an EMBL/GenBank/DDBJ whole genome shotgun (WGS) entry which is preliminary data.</text>
</comment>
<evidence type="ECO:0000313" key="2">
    <source>
        <dbReference type="EMBL" id="RLN35018.1"/>
    </source>
</evidence>
<feature type="region of interest" description="Disordered" evidence="1">
    <location>
        <begin position="1"/>
        <end position="37"/>
    </location>
</feature>
<reference evidence="3" key="1">
    <citation type="journal article" date="2019" name="Nat. Commun.">
        <title>The genome of broomcorn millet.</title>
        <authorList>
            <person name="Zou C."/>
            <person name="Miki D."/>
            <person name="Li D."/>
            <person name="Tang Q."/>
            <person name="Xiao L."/>
            <person name="Rajput S."/>
            <person name="Deng P."/>
            <person name="Jia W."/>
            <person name="Huang R."/>
            <person name="Zhang M."/>
            <person name="Sun Y."/>
            <person name="Hu J."/>
            <person name="Fu X."/>
            <person name="Schnable P.S."/>
            <person name="Li F."/>
            <person name="Zhang H."/>
            <person name="Feng B."/>
            <person name="Zhu X."/>
            <person name="Liu R."/>
            <person name="Schnable J.C."/>
            <person name="Zhu J.-K."/>
            <person name="Zhang H."/>
        </authorList>
    </citation>
    <scope>NUCLEOTIDE SEQUENCE [LARGE SCALE GENOMIC DNA]</scope>
</reference>
<organism evidence="2 3">
    <name type="scientific">Panicum miliaceum</name>
    <name type="common">Proso millet</name>
    <name type="synonym">Broomcorn millet</name>
    <dbReference type="NCBI Taxonomy" id="4540"/>
    <lineage>
        <taxon>Eukaryota</taxon>
        <taxon>Viridiplantae</taxon>
        <taxon>Streptophyta</taxon>
        <taxon>Embryophyta</taxon>
        <taxon>Tracheophyta</taxon>
        <taxon>Spermatophyta</taxon>
        <taxon>Magnoliopsida</taxon>
        <taxon>Liliopsida</taxon>
        <taxon>Poales</taxon>
        <taxon>Poaceae</taxon>
        <taxon>PACMAD clade</taxon>
        <taxon>Panicoideae</taxon>
        <taxon>Panicodae</taxon>
        <taxon>Paniceae</taxon>
        <taxon>Panicinae</taxon>
        <taxon>Panicum</taxon>
        <taxon>Panicum sect. Panicum</taxon>
    </lineage>
</organism>
<dbReference type="PANTHER" id="PTHR35546">
    <property type="entry name" value="F-BOX PROTEIN INTERACTION DOMAIN PROTEIN-RELATED"/>
    <property type="match status" value="1"/>
</dbReference>
<evidence type="ECO:0000313" key="3">
    <source>
        <dbReference type="Proteomes" id="UP000275267"/>
    </source>
</evidence>
<dbReference type="EMBL" id="PQIB02000002">
    <property type="protein sequence ID" value="RLN35018.1"/>
    <property type="molecule type" value="Genomic_DNA"/>
</dbReference>
<proteinExistence type="predicted"/>
<dbReference type="AlphaFoldDB" id="A0A3L6TBU1"/>
<dbReference type="STRING" id="4540.A0A3L6TBU1"/>
<dbReference type="OrthoDB" id="691639at2759"/>
<sequence>MEGAEGSEAGDAGGREPGVTCTSARLALDPPPAAGAGAQPSYRIFEFQSDLVTMSVRSPAVWIYSSETGAWTHRECGWANGDGVTLRDESSGVYHRGRLHLCPMEPVIASVDRDGRRWITTPKPSDPRDDGFLGGPPPGHIGVSRGRVQFLNTPEYNHLKMCVWERDTGRWVPKHSIDLRELFVTWDHRLGLNCRVLGVHPDRGVVYFLQGQRSKLVPCDMEHGDQGSVICDPPYVLYAPSFARSFQACLCRARAVSVSAVRGLRTEACQVRVVSASASWRTLTARPG</sequence>
<feature type="compositionally biased region" description="Low complexity" evidence="1">
    <location>
        <begin position="1"/>
        <end position="10"/>
    </location>
</feature>
<protein>
    <submittedName>
        <fullName evidence="2">F-box protein</fullName>
    </submittedName>
</protein>
<dbReference type="PANTHER" id="PTHR35546:SF125">
    <property type="entry name" value="F-BOX DOMAIN-CONTAINING PROTEIN"/>
    <property type="match status" value="1"/>
</dbReference>
<keyword evidence="3" id="KW-1185">Reference proteome</keyword>
<gene>
    <name evidence="2" type="ORF">C2845_PM03G36550</name>
</gene>
<dbReference type="InterPro" id="IPR055290">
    <property type="entry name" value="At3g26010-like"/>
</dbReference>
<name>A0A3L6TBU1_PANMI</name>
<evidence type="ECO:0000256" key="1">
    <source>
        <dbReference type="SAM" id="MobiDB-lite"/>
    </source>
</evidence>
<accession>A0A3L6TBU1</accession>